<evidence type="ECO:0000256" key="5">
    <source>
        <dbReference type="SAM" id="Phobius"/>
    </source>
</evidence>
<dbReference type="PROSITE" id="PS50262">
    <property type="entry name" value="G_PROTEIN_RECEP_F1_2"/>
    <property type="match status" value="1"/>
</dbReference>
<name>A0A232EUP7_9HYME</name>
<dbReference type="STRING" id="543379.A0A232EUP7"/>
<evidence type="ECO:0000313" key="7">
    <source>
        <dbReference type="EMBL" id="OXU22071.1"/>
    </source>
</evidence>
<evidence type="ECO:0000256" key="4">
    <source>
        <dbReference type="ARBA" id="ARBA00023136"/>
    </source>
</evidence>
<keyword evidence="2 5" id="KW-0812">Transmembrane</keyword>
<dbReference type="EMBL" id="NNAY01002105">
    <property type="protein sequence ID" value="OXU22071.1"/>
    <property type="molecule type" value="Genomic_DNA"/>
</dbReference>
<accession>A0A232EUP7</accession>
<keyword evidence="8" id="KW-1185">Reference proteome</keyword>
<keyword evidence="4 5" id="KW-0472">Membrane</keyword>
<dbReference type="GO" id="GO:0016020">
    <property type="term" value="C:membrane"/>
    <property type="evidence" value="ECO:0007669"/>
    <property type="project" value="UniProtKB-SubCell"/>
</dbReference>
<dbReference type="Proteomes" id="UP000215335">
    <property type="component" value="Unassembled WGS sequence"/>
</dbReference>
<dbReference type="AlphaFoldDB" id="A0A232EUP7"/>
<evidence type="ECO:0000256" key="3">
    <source>
        <dbReference type="ARBA" id="ARBA00022989"/>
    </source>
</evidence>
<dbReference type="SUPFAM" id="SSF81321">
    <property type="entry name" value="Family A G protein-coupled receptor-like"/>
    <property type="match status" value="1"/>
</dbReference>
<proteinExistence type="predicted"/>
<dbReference type="PANTHER" id="PTHR47760">
    <property type="entry name" value="G-PROTEIN COUPLED RECEPTOR B0563.6-LIKE PROTEIN-RELATED"/>
    <property type="match status" value="1"/>
</dbReference>
<evidence type="ECO:0000259" key="6">
    <source>
        <dbReference type="PROSITE" id="PS50262"/>
    </source>
</evidence>
<comment type="subcellular location">
    <subcellularLocation>
        <location evidence="1">Membrane</location>
    </subcellularLocation>
</comment>
<dbReference type="InterPro" id="IPR053093">
    <property type="entry name" value="GPCR-like"/>
</dbReference>
<sequence>MRGREQQVYQVMLELVFKIGPTLLLAGLNLRIMLVYRRACNKRRRRRQSGGGYLAEERRLMLLLGSTSLLFLVCVSPMVFLNLTLSQDNLAHFAYQVFRALANLLEVTNYSLTFYIYCLFSEDFRNTLRRTFTGASSVGSSIQQQRTPSPIS</sequence>
<dbReference type="Gene3D" id="1.20.1070.10">
    <property type="entry name" value="Rhodopsin 7-helix transmembrane proteins"/>
    <property type="match status" value="1"/>
</dbReference>
<feature type="transmembrane region" description="Helical" evidence="5">
    <location>
        <begin position="100"/>
        <end position="120"/>
    </location>
</feature>
<dbReference type="PANTHER" id="PTHR47760:SF1">
    <property type="entry name" value="G-PROTEIN COUPLED RECEPTORS FAMILY 1 PROFILE DOMAIN-CONTAINING PROTEIN"/>
    <property type="match status" value="1"/>
</dbReference>
<dbReference type="OrthoDB" id="10033446at2759"/>
<reference evidence="7 8" key="1">
    <citation type="journal article" date="2017" name="Curr. Biol.">
        <title>The Evolution of Venom by Co-option of Single-Copy Genes.</title>
        <authorList>
            <person name="Martinson E.O."/>
            <person name="Mrinalini"/>
            <person name="Kelkar Y.D."/>
            <person name="Chang C.H."/>
            <person name="Werren J.H."/>
        </authorList>
    </citation>
    <scope>NUCLEOTIDE SEQUENCE [LARGE SCALE GENOMIC DNA]</scope>
    <source>
        <strain evidence="7 8">Alberta</strain>
        <tissue evidence="7">Whole body</tissue>
    </source>
</reference>
<evidence type="ECO:0000256" key="2">
    <source>
        <dbReference type="ARBA" id="ARBA00022692"/>
    </source>
</evidence>
<organism evidence="7 8">
    <name type="scientific">Trichomalopsis sarcophagae</name>
    <dbReference type="NCBI Taxonomy" id="543379"/>
    <lineage>
        <taxon>Eukaryota</taxon>
        <taxon>Metazoa</taxon>
        <taxon>Ecdysozoa</taxon>
        <taxon>Arthropoda</taxon>
        <taxon>Hexapoda</taxon>
        <taxon>Insecta</taxon>
        <taxon>Pterygota</taxon>
        <taxon>Neoptera</taxon>
        <taxon>Endopterygota</taxon>
        <taxon>Hymenoptera</taxon>
        <taxon>Apocrita</taxon>
        <taxon>Proctotrupomorpha</taxon>
        <taxon>Chalcidoidea</taxon>
        <taxon>Pteromalidae</taxon>
        <taxon>Pteromalinae</taxon>
        <taxon>Trichomalopsis</taxon>
    </lineage>
</organism>
<protein>
    <recommendedName>
        <fullName evidence="6">G-protein coupled receptors family 1 profile domain-containing protein</fullName>
    </recommendedName>
</protein>
<gene>
    <name evidence="7" type="ORF">TSAR_011757</name>
</gene>
<evidence type="ECO:0000313" key="8">
    <source>
        <dbReference type="Proteomes" id="UP000215335"/>
    </source>
</evidence>
<feature type="domain" description="G-protein coupled receptors family 1 profile" evidence="6">
    <location>
        <begin position="1"/>
        <end position="117"/>
    </location>
</feature>
<evidence type="ECO:0000256" key="1">
    <source>
        <dbReference type="ARBA" id="ARBA00004370"/>
    </source>
</evidence>
<dbReference type="InterPro" id="IPR017452">
    <property type="entry name" value="GPCR_Rhodpsn_7TM"/>
</dbReference>
<feature type="transmembrane region" description="Helical" evidence="5">
    <location>
        <begin position="19"/>
        <end position="39"/>
    </location>
</feature>
<comment type="caution">
    <text evidence="7">The sequence shown here is derived from an EMBL/GenBank/DDBJ whole genome shotgun (WGS) entry which is preliminary data.</text>
</comment>
<feature type="transmembrane region" description="Helical" evidence="5">
    <location>
        <begin position="60"/>
        <end position="80"/>
    </location>
</feature>
<keyword evidence="3 5" id="KW-1133">Transmembrane helix</keyword>